<dbReference type="SUPFAM" id="SSF46785">
    <property type="entry name" value="Winged helix' DNA-binding domain"/>
    <property type="match status" value="1"/>
</dbReference>
<organism evidence="5">
    <name type="scientific">hydrothermal vent metagenome</name>
    <dbReference type="NCBI Taxonomy" id="652676"/>
    <lineage>
        <taxon>unclassified sequences</taxon>
        <taxon>metagenomes</taxon>
        <taxon>ecological metagenomes</taxon>
    </lineage>
</organism>
<dbReference type="AlphaFoldDB" id="A0A160TFQ3"/>
<dbReference type="InterPro" id="IPR051081">
    <property type="entry name" value="HTH_MetalResp_TranReg"/>
</dbReference>
<keyword evidence="5" id="KW-0808">Transferase</keyword>
<evidence type="ECO:0000256" key="2">
    <source>
        <dbReference type="ARBA" id="ARBA00023125"/>
    </source>
</evidence>
<dbReference type="GO" id="GO:0003700">
    <property type="term" value="F:DNA-binding transcription factor activity"/>
    <property type="evidence" value="ECO:0007669"/>
    <property type="project" value="InterPro"/>
</dbReference>
<dbReference type="Pfam" id="PF12840">
    <property type="entry name" value="HTH_20"/>
    <property type="match status" value="1"/>
</dbReference>
<dbReference type="PANTHER" id="PTHR33154:SF33">
    <property type="entry name" value="TRANSCRIPTIONAL REPRESSOR SDPR"/>
    <property type="match status" value="1"/>
</dbReference>
<dbReference type="GO" id="GO:0032259">
    <property type="term" value="P:methylation"/>
    <property type="evidence" value="ECO:0007669"/>
    <property type="project" value="UniProtKB-KW"/>
</dbReference>
<dbReference type="Gene3D" id="3.40.50.150">
    <property type="entry name" value="Vaccinia Virus protein VP39"/>
    <property type="match status" value="1"/>
</dbReference>
<evidence type="ECO:0000256" key="3">
    <source>
        <dbReference type="ARBA" id="ARBA00023163"/>
    </source>
</evidence>
<dbReference type="SMART" id="SM00418">
    <property type="entry name" value="HTH_ARSR"/>
    <property type="match status" value="1"/>
</dbReference>
<keyword evidence="2" id="KW-0238">DNA-binding</keyword>
<proteinExistence type="predicted"/>
<dbReference type="InterPro" id="IPR011991">
    <property type="entry name" value="ArsR-like_HTH"/>
</dbReference>
<keyword evidence="5" id="KW-0489">Methyltransferase</keyword>
<dbReference type="NCBIfam" id="NF033788">
    <property type="entry name" value="HTH_metalloreg"/>
    <property type="match status" value="1"/>
</dbReference>
<accession>A0A160TFQ3</accession>
<dbReference type="Pfam" id="PF13489">
    <property type="entry name" value="Methyltransf_23"/>
    <property type="match status" value="1"/>
</dbReference>
<dbReference type="PRINTS" id="PR00778">
    <property type="entry name" value="HTHARSR"/>
</dbReference>
<evidence type="ECO:0000256" key="1">
    <source>
        <dbReference type="ARBA" id="ARBA00023015"/>
    </source>
</evidence>
<feature type="domain" description="HTH arsR-type" evidence="4">
    <location>
        <begin position="6"/>
        <end position="100"/>
    </location>
</feature>
<dbReference type="InterPro" id="IPR036390">
    <property type="entry name" value="WH_DNA-bd_sf"/>
</dbReference>
<dbReference type="GO" id="GO:0008168">
    <property type="term" value="F:methyltransferase activity"/>
    <property type="evidence" value="ECO:0007669"/>
    <property type="project" value="UniProtKB-KW"/>
</dbReference>
<dbReference type="SUPFAM" id="SSF53335">
    <property type="entry name" value="S-adenosyl-L-methionine-dependent methyltransferases"/>
    <property type="match status" value="1"/>
</dbReference>
<dbReference type="InterPro" id="IPR029063">
    <property type="entry name" value="SAM-dependent_MTases_sf"/>
</dbReference>
<dbReference type="InterPro" id="IPR036388">
    <property type="entry name" value="WH-like_DNA-bd_sf"/>
</dbReference>
<sequence length="335" mass="36725">MPANNERSLNIVYLAQASKAAGDPLRMNILKLLGRGAFGVLELCQIFDIKQSSMSHHLKVLAQAGLVSTQREGNSIFYRRPLITATDSWSQWLRATFIAIDAASSDEDIGMAVEQVLAERAEACAEFFSRHANDFKDQQDLIASFDQYGDALATILDSLTARARNNEQAGYALEIGPGEGAFLPLLAKHFSKVTALDVSPDMLARTETTLATNAIANVDCVLGDTAHLLANTTTTKYQFAVANMVLHHVPAPKTIFNEVAELLQPEGTLLITDLCRHDQAWAKDSCGDLWLGFDPADLTAWATEAGLIEGQSQFLGLRNGFQIQFRLFHRSPERS</sequence>
<keyword evidence="1" id="KW-0805">Transcription regulation</keyword>
<keyword evidence="3" id="KW-0804">Transcription</keyword>
<evidence type="ECO:0000313" key="5">
    <source>
        <dbReference type="EMBL" id="CUS41809.1"/>
    </source>
</evidence>
<reference evidence="5" key="1">
    <citation type="submission" date="2015-10" db="EMBL/GenBank/DDBJ databases">
        <authorList>
            <person name="Gilbert D.G."/>
        </authorList>
    </citation>
    <scope>NUCLEOTIDE SEQUENCE</scope>
</reference>
<dbReference type="CDD" id="cd00090">
    <property type="entry name" value="HTH_ARSR"/>
    <property type="match status" value="1"/>
</dbReference>
<dbReference type="CDD" id="cd02440">
    <property type="entry name" value="AdoMet_MTases"/>
    <property type="match status" value="1"/>
</dbReference>
<name>A0A160TFQ3_9ZZZZ</name>
<dbReference type="Gene3D" id="1.10.10.10">
    <property type="entry name" value="Winged helix-like DNA-binding domain superfamily/Winged helix DNA-binding domain"/>
    <property type="match status" value="1"/>
</dbReference>
<dbReference type="InterPro" id="IPR001845">
    <property type="entry name" value="HTH_ArsR_DNA-bd_dom"/>
</dbReference>
<dbReference type="EMBL" id="CZQC01000053">
    <property type="protein sequence ID" value="CUS41809.1"/>
    <property type="molecule type" value="Genomic_DNA"/>
</dbReference>
<protein>
    <submittedName>
        <fullName evidence="5">Transcriptional regulator, ArsR family / Methyltransferase fusion</fullName>
    </submittedName>
</protein>
<dbReference type="PANTHER" id="PTHR33154">
    <property type="entry name" value="TRANSCRIPTIONAL REGULATOR, ARSR FAMILY"/>
    <property type="match status" value="1"/>
</dbReference>
<evidence type="ECO:0000259" key="4">
    <source>
        <dbReference type="PROSITE" id="PS50987"/>
    </source>
</evidence>
<dbReference type="GO" id="GO:0003677">
    <property type="term" value="F:DNA binding"/>
    <property type="evidence" value="ECO:0007669"/>
    <property type="project" value="UniProtKB-KW"/>
</dbReference>
<gene>
    <name evidence="5" type="ORF">MGWOODY_Tha1534</name>
</gene>
<dbReference type="PROSITE" id="PS50987">
    <property type="entry name" value="HTH_ARSR_2"/>
    <property type="match status" value="1"/>
</dbReference>